<dbReference type="EMBL" id="FOLX01000001">
    <property type="protein sequence ID" value="SFC68211.1"/>
    <property type="molecule type" value="Genomic_DNA"/>
</dbReference>
<feature type="transmembrane region" description="Helical" evidence="1">
    <location>
        <begin position="125"/>
        <end position="144"/>
    </location>
</feature>
<dbReference type="InterPro" id="IPR047784">
    <property type="entry name" value="TrgA"/>
</dbReference>
<organism evidence="2 3">
    <name type="scientific">Pseudooceanicola nitratireducens</name>
    <dbReference type="NCBI Taxonomy" id="517719"/>
    <lineage>
        <taxon>Bacteria</taxon>
        <taxon>Pseudomonadati</taxon>
        <taxon>Pseudomonadota</taxon>
        <taxon>Alphaproteobacteria</taxon>
        <taxon>Rhodobacterales</taxon>
        <taxon>Paracoccaceae</taxon>
        <taxon>Pseudooceanicola</taxon>
    </lineage>
</organism>
<keyword evidence="1" id="KW-1133">Transmembrane helix</keyword>
<proteinExistence type="predicted"/>
<keyword evidence="1" id="KW-0472">Membrane</keyword>
<protein>
    <recommendedName>
        <fullName evidence="4">Tellurium resistance protein</fullName>
    </recommendedName>
</protein>
<keyword evidence="3" id="KW-1185">Reference proteome</keyword>
<name>A0A1I1L5C5_9RHOB</name>
<accession>A0A1I1L5C5</accession>
<gene>
    <name evidence="2" type="ORF">SAMN05421762_1782</name>
</gene>
<sequence>MPTAAKVIAALCLAFVAWVVSGLSKQVLGLLDTGNLVLVSVVVGAVCGWSILGRRADRGELGYGNAIGVGLTAMAMVVFWVMLAVCVKESFDVAVSRRFHDPMKVIYGLLPIAKKYGQVFLNTDILIWLGAGGAVSGILAHMAGKKWPGR</sequence>
<keyword evidence="1" id="KW-0812">Transmembrane</keyword>
<dbReference type="STRING" id="517719.SAMN05421762_1782"/>
<dbReference type="NCBIfam" id="NF033773">
    <property type="entry name" value="tellur_TrgA"/>
    <property type="match status" value="1"/>
</dbReference>
<feature type="transmembrane region" description="Helical" evidence="1">
    <location>
        <begin position="64"/>
        <end position="83"/>
    </location>
</feature>
<dbReference type="OrthoDB" id="7869508at2"/>
<evidence type="ECO:0008006" key="4">
    <source>
        <dbReference type="Google" id="ProtNLM"/>
    </source>
</evidence>
<reference evidence="2 3" key="1">
    <citation type="submission" date="2016-10" db="EMBL/GenBank/DDBJ databases">
        <authorList>
            <person name="de Groot N.N."/>
        </authorList>
    </citation>
    <scope>NUCLEOTIDE SEQUENCE [LARGE SCALE GENOMIC DNA]</scope>
    <source>
        <strain evidence="2 3">DSM 29619</strain>
    </source>
</reference>
<evidence type="ECO:0000313" key="3">
    <source>
        <dbReference type="Proteomes" id="UP000231644"/>
    </source>
</evidence>
<dbReference type="RefSeq" id="WP_093451404.1">
    <property type="nucleotide sequence ID" value="NZ_CAXQIN010000172.1"/>
</dbReference>
<dbReference type="Proteomes" id="UP000231644">
    <property type="component" value="Unassembled WGS sequence"/>
</dbReference>
<feature type="transmembrane region" description="Helical" evidence="1">
    <location>
        <begin position="34"/>
        <end position="52"/>
    </location>
</feature>
<evidence type="ECO:0000313" key="2">
    <source>
        <dbReference type="EMBL" id="SFC68211.1"/>
    </source>
</evidence>
<dbReference type="AlphaFoldDB" id="A0A1I1L5C5"/>
<evidence type="ECO:0000256" key="1">
    <source>
        <dbReference type="SAM" id="Phobius"/>
    </source>
</evidence>